<dbReference type="OrthoDB" id="1751168at2759"/>
<reference evidence="2 3" key="1">
    <citation type="journal article" date="2015" name="Proc. Natl. Acad. Sci. U.S.A.">
        <title>The resurrection genome of Boea hygrometrica: A blueprint for survival of dehydration.</title>
        <authorList>
            <person name="Xiao L."/>
            <person name="Yang G."/>
            <person name="Zhang L."/>
            <person name="Yang X."/>
            <person name="Zhao S."/>
            <person name="Ji Z."/>
            <person name="Zhou Q."/>
            <person name="Hu M."/>
            <person name="Wang Y."/>
            <person name="Chen M."/>
            <person name="Xu Y."/>
            <person name="Jin H."/>
            <person name="Xiao X."/>
            <person name="Hu G."/>
            <person name="Bao F."/>
            <person name="Hu Y."/>
            <person name="Wan P."/>
            <person name="Li L."/>
            <person name="Deng X."/>
            <person name="Kuang T."/>
            <person name="Xiang C."/>
            <person name="Zhu J.K."/>
            <person name="Oliver M.J."/>
            <person name="He Y."/>
        </authorList>
    </citation>
    <scope>NUCLEOTIDE SEQUENCE [LARGE SCALE GENOMIC DNA]</scope>
    <source>
        <strain evidence="3">cv. XS01</strain>
    </source>
</reference>
<evidence type="ECO:0000313" key="2">
    <source>
        <dbReference type="EMBL" id="KZV58094.1"/>
    </source>
</evidence>
<proteinExistence type="predicted"/>
<protein>
    <recommendedName>
        <fullName evidence="4">Dystroglycan-like</fullName>
    </recommendedName>
</protein>
<name>A0A2Z7DG98_9LAMI</name>
<feature type="region of interest" description="Disordered" evidence="1">
    <location>
        <begin position="236"/>
        <end position="257"/>
    </location>
</feature>
<accession>A0A2Z7DG98</accession>
<gene>
    <name evidence="2" type="ORF">F511_37049</name>
</gene>
<feature type="compositionally biased region" description="Acidic residues" evidence="1">
    <location>
        <begin position="248"/>
        <end position="257"/>
    </location>
</feature>
<sequence>MATSFSVNTLHVDFESVLAMEHSGMVGMFKMLENRLKGFLTATGSMYEAAVGEFFTNTKVIAGTIVCSVANRKLELSKEVFAETFGLPTEGMVGFLDIPKETVSEMRIRFYGSQVPFRAPSKKKGMKMEYRLLHDIVAKALCAKAGSFDMVTSEKFDLMVAILVDLTVNWSRILFNTFIAMVNSQSRQSQGYAVQISVVLGNMVNTDLGESVKLHLKKVLTGRAMATYIKKNLKVTPAGESSKKTEDSTSDTEGGES</sequence>
<organism evidence="2 3">
    <name type="scientific">Dorcoceras hygrometricum</name>
    <dbReference type="NCBI Taxonomy" id="472368"/>
    <lineage>
        <taxon>Eukaryota</taxon>
        <taxon>Viridiplantae</taxon>
        <taxon>Streptophyta</taxon>
        <taxon>Embryophyta</taxon>
        <taxon>Tracheophyta</taxon>
        <taxon>Spermatophyta</taxon>
        <taxon>Magnoliopsida</taxon>
        <taxon>eudicotyledons</taxon>
        <taxon>Gunneridae</taxon>
        <taxon>Pentapetalae</taxon>
        <taxon>asterids</taxon>
        <taxon>lamiids</taxon>
        <taxon>Lamiales</taxon>
        <taxon>Gesneriaceae</taxon>
        <taxon>Didymocarpoideae</taxon>
        <taxon>Trichosporeae</taxon>
        <taxon>Loxocarpinae</taxon>
        <taxon>Dorcoceras</taxon>
    </lineage>
</organism>
<dbReference type="EMBL" id="KQ986863">
    <property type="protein sequence ID" value="KZV58094.1"/>
    <property type="molecule type" value="Genomic_DNA"/>
</dbReference>
<evidence type="ECO:0000256" key="1">
    <source>
        <dbReference type="SAM" id="MobiDB-lite"/>
    </source>
</evidence>
<dbReference type="Proteomes" id="UP000250235">
    <property type="component" value="Unassembled WGS sequence"/>
</dbReference>
<keyword evidence="3" id="KW-1185">Reference proteome</keyword>
<dbReference type="AlphaFoldDB" id="A0A2Z7DG98"/>
<evidence type="ECO:0000313" key="3">
    <source>
        <dbReference type="Proteomes" id="UP000250235"/>
    </source>
</evidence>
<evidence type="ECO:0008006" key="4">
    <source>
        <dbReference type="Google" id="ProtNLM"/>
    </source>
</evidence>